<dbReference type="OrthoDB" id="406045at2759"/>
<accession>A0A0L0RVZ4</accession>
<evidence type="ECO:0000256" key="7">
    <source>
        <dbReference type="ARBA" id="ARBA00017058"/>
    </source>
</evidence>
<comment type="pathway">
    <text evidence="2">Purine metabolism; IMP biosynthesis via de novo pathway; 5-amino-1-(5-phospho-D-ribosyl)imidazole-4-carboxamide from 5-amino-1-(5-phospho-D-ribosyl)imidazole-4-carboxylate: step 2/2.</text>
</comment>
<dbReference type="SUPFAM" id="SSF48557">
    <property type="entry name" value="L-aspartase-like"/>
    <property type="match status" value="1"/>
</dbReference>
<dbReference type="Proteomes" id="UP000054350">
    <property type="component" value="Unassembled WGS sequence"/>
</dbReference>
<dbReference type="FunFam" id="1.10.40.30:FF:000005">
    <property type="entry name" value="Adenylosuccinate lyase"/>
    <property type="match status" value="1"/>
</dbReference>
<dbReference type="AlphaFoldDB" id="A0A0L0RVZ4"/>
<comment type="catalytic activity">
    <reaction evidence="1">
        <text>(2S)-2-[5-amino-1-(5-phospho-beta-D-ribosyl)imidazole-4-carboxamido]succinate = 5-amino-1-(5-phospho-beta-D-ribosyl)imidazole-4-carboxamide + fumarate</text>
        <dbReference type="Rhea" id="RHEA:23920"/>
        <dbReference type="ChEBI" id="CHEBI:29806"/>
        <dbReference type="ChEBI" id="CHEBI:58443"/>
        <dbReference type="ChEBI" id="CHEBI:58475"/>
        <dbReference type="EC" id="4.3.2.2"/>
    </reaction>
</comment>
<dbReference type="VEuPathDB" id="FungiDB:AMAG_17640"/>
<dbReference type="PANTHER" id="PTHR43172">
    <property type="entry name" value="ADENYLOSUCCINATE LYASE"/>
    <property type="match status" value="1"/>
</dbReference>
<evidence type="ECO:0000256" key="11">
    <source>
        <dbReference type="ARBA" id="ARBA00047513"/>
    </source>
</evidence>
<evidence type="ECO:0000256" key="1">
    <source>
        <dbReference type="ARBA" id="ARBA00000598"/>
    </source>
</evidence>
<reference evidence="13 14" key="1">
    <citation type="submission" date="2009-11" db="EMBL/GenBank/DDBJ databases">
        <title>Annotation of Allomyces macrogynus ATCC 38327.</title>
        <authorList>
            <consortium name="The Broad Institute Genome Sequencing Platform"/>
            <person name="Russ C."/>
            <person name="Cuomo C."/>
            <person name="Burger G."/>
            <person name="Gray M.W."/>
            <person name="Holland P.W.H."/>
            <person name="King N."/>
            <person name="Lang F.B.F."/>
            <person name="Roger A.J."/>
            <person name="Ruiz-Trillo I."/>
            <person name="Young S.K."/>
            <person name="Zeng Q."/>
            <person name="Gargeya S."/>
            <person name="Fitzgerald M."/>
            <person name="Haas B."/>
            <person name="Abouelleil A."/>
            <person name="Alvarado L."/>
            <person name="Arachchi H.M."/>
            <person name="Berlin A."/>
            <person name="Chapman S.B."/>
            <person name="Gearin G."/>
            <person name="Goldberg J."/>
            <person name="Griggs A."/>
            <person name="Gujja S."/>
            <person name="Hansen M."/>
            <person name="Heiman D."/>
            <person name="Howarth C."/>
            <person name="Larimer J."/>
            <person name="Lui A."/>
            <person name="MacDonald P.J.P."/>
            <person name="McCowen C."/>
            <person name="Montmayeur A."/>
            <person name="Murphy C."/>
            <person name="Neiman D."/>
            <person name="Pearson M."/>
            <person name="Priest M."/>
            <person name="Roberts A."/>
            <person name="Saif S."/>
            <person name="Shea T."/>
            <person name="Sisk P."/>
            <person name="Stolte C."/>
            <person name="Sykes S."/>
            <person name="Wortman J."/>
            <person name="Nusbaum C."/>
            <person name="Birren B."/>
        </authorList>
    </citation>
    <scope>NUCLEOTIDE SEQUENCE [LARGE SCALE GENOMIC DNA]</scope>
    <source>
        <strain evidence="13 14">ATCC 38327</strain>
    </source>
</reference>
<evidence type="ECO:0000256" key="8">
    <source>
        <dbReference type="ARBA" id="ARBA00022755"/>
    </source>
</evidence>
<evidence type="ECO:0000313" key="13">
    <source>
        <dbReference type="EMBL" id="KNE54270.1"/>
    </source>
</evidence>
<dbReference type="GO" id="GO:0070626">
    <property type="term" value="F:(S)-2-(5-amino-1-(5-phospho-D-ribosyl)imidazole-4-carboxamido) succinate lyase (fumarate-forming) activity"/>
    <property type="evidence" value="ECO:0007669"/>
    <property type="project" value="TreeGrafter"/>
</dbReference>
<evidence type="ECO:0000256" key="3">
    <source>
        <dbReference type="ARBA" id="ARBA00004734"/>
    </source>
</evidence>
<dbReference type="Pfam" id="PF10397">
    <property type="entry name" value="ADSL_C"/>
    <property type="match status" value="1"/>
</dbReference>
<dbReference type="EC" id="4.3.2.2" evidence="6"/>
<evidence type="ECO:0000259" key="12">
    <source>
        <dbReference type="SMART" id="SM00998"/>
    </source>
</evidence>
<evidence type="ECO:0000256" key="5">
    <source>
        <dbReference type="ARBA" id="ARBA00011668"/>
    </source>
</evidence>
<dbReference type="GO" id="GO:0005829">
    <property type="term" value="C:cytosol"/>
    <property type="evidence" value="ECO:0007669"/>
    <property type="project" value="TreeGrafter"/>
</dbReference>
<evidence type="ECO:0000256" key="9">
    <source>
        <dbReference type="ARBA" id="ARBA00023239"/>
    </source>
</evidence>
<evidence type="ECO:0000256" key="10">
    <source>
        <dbReference type="ARBA" id="ARBA00030717"/>
    </source>
</evidence>
<proteinExistence type="inferred from homology"/>
<dbReference type="STRING" id="578462.A0A0L0RVZ4"/>
<dbReference type="GO" id="GO:0044208">
    <property type="term" value="P:'de novo' AMP biosynthetic process"/>
    <property type="evidence" value="ECO:0007669"/>
    <property type="project" value="TreeGrafter"/>
</dbReference>
<evidence type="ECO:0000313" key="14">
    <source>
        <dbReference type="Proteomes" id="UP000054350"/>
    </source>
</evidence>
<dbReference type="PANTHER" id="PTHR43172:SF1">
    <property type="entry name" value="ADENYLOSUCCINATE LYASE"/>
    <property type="match status" value="1"/>
</dbReference>
<keyword evidence="14" id="KW-1185">Reference proteome</keyword>
<dbReference type="EMBL" id="GG745328">
    <property type="protein sequence ID" value="KNE54270.1"/>
    <property type="molecule type" value="Genomic_DNA"/>
</dbReference>
<dbReference type="eggNOG" id="KOG2700">
    <property type="taxonomic scope" value="Eukaryota"/>
</dbReference>
<comment type="catalytic activity">
    <reaction evidence="11">
        <text>N(6)-(1,2-dicarboxyethyl)-AMP = fumarate + AMP</text>
        <dbReference type="Rhea" id="RHEA:16853"/>
        <dbReference type="ChEBI" id="CHEBI:29806"/>
        <dbReference type="ChEBI" id="CHEBI:57567"/>
        <dbReference type="ChEBI" id="CHEBI:456215"/>
        <dbReference type="EC" id="4.3.2.2"/>
    </reaction>
</comment>
<name>A0A0L0RVZ4_ALLM3</name>
<dbReference type="SMART" id="SM00998">
    <property type="entry name" value="ADSL_C"/>
    <property type="match status" value="1"/>
</dbReference>
<dbReference type="InterPro" id="IPR019468">
    <property type="entry name" value="AdenyloSucc_lyase_C"/>
</dbReference>
<keyword evidence="8" id="KW-0658">Purine biosynthesis</keyword>
<gene>
    <name evidence="13" type="ORF">AMAG_17640</name>
</gene>
<protein>
    <recommendedName>
        <fullName evidence="7">Adenylosuccinate lyase</fullName>
        <ecNumber evidence="6">4.3.2.2</ecNumber>
    </recommendedName>
    <alternativeName>
        <fullName evidence="10">Adenylosuccinase</fullName>
    </alternativeName>
</protein>
<reference evidence="14" key="2">
    <citation type="submission" date="2009-11" db="EMBL/GenBank/DDBJ databases">
        <title>The Genome Sequence of Allomyces macrogynus strain ATCC 38327.</title>
        <authorList>
            <consortium name="The Broad Institute Genome Sequencing Platform"/>
            <person name="Russ C."/>
            <person name="Cuomo C."/>
            <person name="Shea T."/>
            <person name="Young S.K."/>
            <person name="Zeng Q."/>
            <person name="Koehrsen M."/>
            <person name="Haas B."/>
            <person name="Borodovsky M."/>
            <person name="Guigo R."/>
            <person name="Alvarado L."/>
            <person name="Berlin A."/>
            <person name="Borenstein D."/>
            <person name="Chen Z."/>
            <person name="Engels R."/>
            <person name="Freedman E."/>
            <person name="Gellesch M."/>
            <person name="Goldberg J."/>
            <person name="Griggs A."/>
            <person name="Gujja S."/>
            <person name="Heiman D."/>
            <person name="Hepburn T."/>
            <person name="Howarth C."/>
            <person name="Jen D."/>
            <person name="Larson L."/>
            <person name="Lewis B."/>
            <person name="Mehta T."/>
            <person name="Park D."/>
            <person name="Pearson M."/>
            <person name="Roberts A."/>
            <person name="Saif S."/>
            <person name="Shenoy N."/>
            <person name="Sisk P."/>
            <person name="Stolte C."/>
            <person name="Sykes S."/>
            <person name="Walk T."/>
            <person name="White J."/>
            <person name="Yandava C."/>
            <person name="Burger G."/>
            <person name="Gray M.W."/>
            <person name="Holland P.W.H."/>
            <person name="King N."/>
            <person name="Lang F.B.F."/>
            <person name="Roger A.J."/>
            <person name="Ruiz-Trillo I."/>
            <person name="Lander E."/>
            <person name="Nusbaum C."/>
        </authorList>
    </citation>
    <scope>NUCLEOTIDE SEQUENCE [LARGE SCALE GENOMIC DNA]</scope>
    <source>
        <strain evidence="14">ATCC 38327</strain>
    </source>
</reference>
<feature type="domain" description="Adenylosuccinate lyase C-terminal" evidence="12">
    <location>
        <begin position="1"/>
        <end position="82"/>
    </location>
</feature>
<evidence type="ECO:0000256" key="2">
    <source>
        <dbReference type="ARBA" id="ARBA00004706"/>
    </source>
</evidence>
<evidence type="ECO:0000256" key="4">
    <source>
        <dbReference type="ARBA" id="ARBA00008273"/>
    </source>
</evidence>
<evidence type="ECO:0000256" key="6">
    <source>
        <dbReference type="ARBA" id="ARBA00012339"/>
    </source>
</evidence>
<keyword evidence="9" id="KW-0456">Lyase</keyword>
<organism evidence="13 14">
    <name type="scientific">Allomyces macrogynus (strain ATCC 38327)</name>
    <name type="common">Allomyces javanicus var. macrogynus</name>
    <dbReference type="NCBI Taxonomy" id="578462"/>
    <lineage>
        <taxon>Eukaryota</taxon>
        <taxon>Fungi</taxon>
        <taxon>Fungi incertae sedis</taxon>
        <taxon>Blastocladiomycota</taxon>
        <taxon>Blastocladiomycetes</taxon>
        <taxon>Blastocladiales</taxon>
        <taxon>Blastocladiaceae</taxon>
        <taxon>Allomyces</taxon>
    </lineage>
</organism>
<sequence length="108" mass="12064">MATENIIMAMVKKGGDRQECHEQIRVLSHQAAAQVKQMGLQNDLIDRIKKTEYFKPIWNDLDALLEPSTFVGRAPQQVDSFVGMVKDTLKPYQAIVDNDTGDTGSITV</sequence>
<comment type="subunit">
    <text evidence="5">Homotetramer. Residues from neighboring subunits contribute catalytic and substrate-binding residues to each active site.</text>
</comment>
<comment type="similarity">
    <text evidence="4">Belongs to the lyase 1 family. Adenylosuccinate lyase subfamily.</text>
</comment>
<dbReference type="InterPro" id="IPR008948">
    <property type="entry name" value="L-Aspartase-like"/>
</dbReference>
<dbReference type="GO" id="GO:0004018">
    <property type="term" value="F:N6-(1,2-dicarboxyethyl)AMP AMP-lyase (fumarate-forming) activity"/>
    <property type="evidence" value="ECO:0007669"/>
    <property type="project" value="TreeGrafter"/>
</dbReference>
<dbReference type="Gene3D" id="1.10.40.30">
    <property type="entry name" value="Fumarase/aspartase (C-terminal domain)"/>
    <property type="match status" value="1"/>
</dbReference>
<comment type="pathway">
    <text evidence="3">Purine metabolism; AMP biosynthesis via de novo pathway; AMP from IMP: step 2/2.</text>
</comment>